<evidence type="ECO:0000256" key="3">
    <source>
        <dbReference type="ARBA" id="ARBA00004953"/>
    </source>
</evidence>
<evidence type="ECO:0000313" key="12">
    <source>
        <dbReference type="Proteomes" id="UP000494115"/>
    </source>
</evidence>
<organism evidence="11 12">
    <name type="scientific">Pararobbsia alpina</name>
    <dbReference type="NCBI Taxonomy" id="621374"/>
    <lineage>
        <taxon>Bacteria</taxon>
        <taxon>Pseudomonadati</taxon>
        <taxon>Pseudomonadota</taxon>
        <taxon>Betaproteobacteria</taxon>
        <taxon>Burkholderiales</taxon>
        <taxon>Burkholderiaceae</taxon>
        <taxon>Pararobbsia</taxon>
    </lineage>
</organism>
<evidence type="ECO:0000256" key="6">
    <source>
        <dbReference type="ARBA" id="ARBA00022898"/>
    </source>
</evidence>
<dbReference type="Pfam" id="PF00155">
    <property type="entry name" value="Aminotran_1_2"/>
    <property type="match status" value="1"/>
</dbReference>
<protein>
    <recommendedName>
        <fullName evidence="4">threonine-phosphate decarboxylase</fullName>
        <ecNumber evidence="4">4.1.1.81</ecNumber>
    </recommendedName>
    <alternativeName>
        <fullName evidence="8">L-threonine-O-3-phosphate decarboxylase</fullName>
    </alternativeName>
</protein>
<dbReference type="RefSeq" id="WP_175105534.1">
    <property type="nucleotide sequence ID" value="NZ_CADIKM010000012.1"/>
</dbReference>
<dbReference type="PANTHER" id="PTHR42885:SF1">
    <property type="entry name" value="THREONINE-PHOSPHATE DECARBOXYLASE"/>
    <property type="match status" value="1"/>
</dbReference>
<evidence type="ECO:0000259" key="10">
    <source>
        <dbReference type="Pfam" id="PF00155"/>
    </source>
</evidence>
<comment type="pathway">
    <text evidence="3">Cofactor biosynthesis; adenosylcobalamin biosynthesis.</text>
</comment>
<feature type="domain" description="Aminotransferase class I/classII large" evidence="10">
    <location>
        <begin position="63"/>
        <end position="328"/>
    </location>
</feature>
<dbReference type="CDD" id="cd00609">
    <property type="entry name" value="AAT_like"/>
    <property type="match status" value="1"/>
</dbReference>
<accession>A0A6S7B831</accession>
<dbReference type="Gene3D" id="3.40.640.10">
    <property type="entry name" value="Type I PLP-dependent aspartate aminotransferase-like (Major domain)"/>
    <property type="match status" value="1"/>
</dbReference>
<evidence type="ECO:0000313" key="11">
    <source>
        <dbReference type="EMBL" id="CAB3790489.1"/>
    </source>
</evidence>
<dbReference type="InterPro" id="IPR015421">
    <property type="entry name" value="PyrdxlP-dep_Trfase_major"/>
</dbReference>
<evidence type="ECO:0000256" key="9">
    <source>
        <dbReference type="ARBA" id="ARBA00048531"/>
    </source>
</evidence>
<proteinExistence type="predicted"/>
<sequence length="358" mass="38681">MNGHSHTDALPPHVAHGGNLDEAIQRHGIAREHWLDLSTGINPNGYPVPPIDPQAWLRLPDDHDDLEAVAAAHYGCENALALAGTQAAIRMLPLLLARGTVGISTLTYGEYAPAFEHAGFPVERFVSGPLADATVCKSLAQSEATHLMAGQRLPGHWRYLVIVNPNNPTAEVFDPATLLDWHSQLAARGGCLIVDEAFADATPASSIAFASGRAGLVVLRSVGKFFGLAGARVGFLLAQSTLIDAARRLSGPWTVTGPARAVVRAALLDTAWQQATRAQLPLAAERLARLLEAHDLCVFRTALFAWVPHPHAAELHEALAKTGIWVRYFDRIPSLRFGLPRDETGWKALNEGLRRPIR</sequence>
<dbReference type="InterPro" id="IPR004838">
    <property type="entry name" value="NHTrfase_class1_PyrdxlP-BS"/>
</dbReference>
<comment type="catalytic activity">
    <reaction evidence="9">
        <text>O-phospho-L-threonine + H(+) = (R)-1-aminopropan-2-yl phosphate + CO2</text>
        <dbReference type="Rhea" id="RHEA:11492"/>
        <dbReference type="ChEBI" id="CHEBI:15378"/>
        <dbReference type="ChEBI" id="CHEBI:16526"/>
        <dbReference type="ChEBI" id="CHEBI:58563"/>
        <dbReference type="ChEBI" id="CHEBI:58675"/>
        <dbReference type="EC" id="4.1.1.81"/>
    </reaction>
</comment>
<evidence type="ECO:0000256" key="7">
    <source>
        <dbReference type="ARBA" id="ARBA00023239"/>
    </source>
</evidence>
<evidence type="ECO:0000256" key="1">
    <source>
        <dbReference type="ARBA" id="ARBA00001933"/>
    </source>
</evidence>
<keyword evidence="5" id="KW-0169">Cobalamin biosynthesis</keyword>
<dbReference type="GO" id="GO:0009236">
    <property type="term" value="P:cobalamin biosynthetic process"/>
    <property type="evidence" value="ECO:0007669"/>
    <property type="project" value="UniProtKB-UniPathway"/>
</dbReference>
<dbReference type="AlphaFoldDB" id="A0A6S7B831"/>
<dbReference type="InterPro" id="IPR015422">
    <property type="entry name" value="PyrdxlP-dep_Trfase_small"/>
</dbReference>
<dbReference type="EMBL" id="CADIKM010000012">
    <property type="protein sequence ID" value="CAB3790489.1"/>
    <property type="molecule type" value="Genomic_DNA"/>
</dbReference>
<dbReference type="UniPathway" id="UPA00148"/>
<evidence type="ECO:0000256" key="2">
    <source>
        <dbReference type="ARBA" id="ARBA00003444"/>
    </source>
</evidence>
<dbReference type="EC" id="4.1.1.81" evidence="4"/>
<keyword evidence="7" id="KW-0456">Lyase</keyword>
<dbReference type="GO" id="GO:0030170">
    <property type="term" value="F:pyridoxal phosphate binding"/>
    <property type="evidence" value="ECO:0007669"/>
    <property type="project" value="InterPro"/>
</dbReference>
<comment type="function">
    <text evidence="2">Decarboxylates L-threonine-O-3-phosphate to yield (R)-1-amino-2-propanol O-2-phosphate, the precursor for the linkage between the nucleotide loop and the corrin ring in cobalamin.</text>
</comment>
<reference evidence="11 12" key="1">
    <citation type="submission" date="2020-04" db="EMBL/GenBank/DDBJ databases">
        <authorList>
            <person name="De Canck E."/>
        </authorList>
    </citation>
    <scope>NUCLEOTIDE SEQUENCE [LARGE SCALE GENOMIC DNA]</scope>
    <source>
        <strain evidence="11 12">LMG 28138</strain>
    </source>
</reference>
<keyword evidence="11" id="KW-0808">Transferase</keyword>
<dbReference type="NCBIfam" id="TIGR01140">
    <property type="entry name" value="L_thr_O3P_dcar"/>
    <property type="match status" value="1"/>
</dbReference>
<dbReference type="GO" id="GO:0048472">
    <property type="term" value="F:threonine-phosphate decarboxylase activity"/>
    <property type="evidence" value="ECO:0007669"/>
    <property type="project" value="UniProtKB-EC"/>
</dbReference>
<dbReference type="InterPro" id="IPR015424">
    <property type="entry name" value="PyrdxlP-dep_Trfase"/>
</dbReference>
<dbReference type="Proteomes" id="UP000494115">
    <property type="component" value="Unassembled WGS sequence"/>
</dbReference>
<name>A0A6S7B831_9BURK</name>
<evidence type="ECO:0000256" key="4">
    <source>
        <dbReference type="ARBA" id="ARBA00012285"/>
    </source>
</evidence>
<dbReference type="PROSITE" id="PS00105">
    <property type="entry name" value="AA_TRANSFER_CLASS_1"/>
    <property type="match status" value="1"/>
</dbReference>
<comment type="cofactor">
    <cofactor evidence="1">
        <name>pyridoxal 5'-phosphate</name>
        <dbReference type="ChEBI" id="CHEBI:597326"/>
    </cofactor>
</comment>
<dbReference type="Gene3D" id="3.90.1150.10">
    <property type="entry name" value="Aspartate Aminotransferase, domain 1"/>
    <property type="match status" value="1"/>
</dbReference>
<gene>
    <name evidence="11" type="primary">hisC_6</name>
    <name evidence="11" type="ORF">LMG28138_02998</name>
</gene>
<keyword evidence="11" id="KW-0032">Aminotransferase</keyword>
<evidence type="ECO:0000256" key="8">
    <source>
        <dbReference type="ARBA" id="ARBA00029996"/>
    </source>
</evidence>
<dbReference type="InterPro" id="IPR005860">
    <property type="entry name" value="CobD"/>
</dbReference>
<keyword evidence="6" id="KW-0663">Pyridoxal phosphate</keyword>
<dbReference type="PANTHER" id="PTHR42885">
    <property type="entry name" value="HISTIDINOL-PHOSPHATE AMINOTRANSFERASE-RELATED"/>
    <property type="match status" value="1"/>
</dbReference>
<dbReference type="InterPro" id="IPR004839">
    <property type="entry name" value="Aminotransferase_I/II_large"/>
</dbReference>
<keyword evidence="12" id="KW-1185">Reference proteome</keyword>
<evidence type="ECO:0000256" key="5">
    <source>
        <dbReference type="ARBA" id="ARBA00022573"/>
    </source>
</evidence>
<dbReference type="SUPFAM" id="SSF53383">
    <property type="entry name" value="PLP-dependent transferases"/>
    <property type="match status" value="1"/>
</dbReference>
<dbReference type="GO" id="GO:0008483">
    <property type="term" value="F:transaminase activity"/>
    <property type="evidence" value="ECO:0007669"/>
    <property type="project" value="UniProtKB-KW"/>
</dbReference>